<dbReference type="Gene3D" id="3.30.470.20">
    <property type="entry name" value="ATP-grasp fold, B domain"/>
    <property type="match status" value="1"/>
</dbReference>
<name>A0AAU8UZZ4_9FLAO</name>
<protein>
    <recommendedName>
        <fullName evidence="1">Prokaryotic glutathione synthetase ATP-binding domain-containing protein</fullName>
    </recommendedName>
</protein>
<dbReference type="Pfam" id="PF02955">
    <property type="entry name" value="GSH-S_ATP"/>
    <property type="match status" value="1"/>
</dbReference>
<feature type="domain" description="Prokaryotic glutathione synthetase ATP-binding" evidence="1">
    <location>
        <begin position="124"/>
        <end position="226"/>
    </location>
</feature>
<dbReference type="RefSeq" id="WP_078396420.1">
    <property type="nucleotide sequence ID" value="NZ_CP016374.1"/>
</dbReference>
<dbReference type="InterPro" id="IPR053191">
    <property type="entry name" value="DcsG_Biosynth_Enzyme"/>
</dbReference>
<accession>A0AAU8UZZ4</accession>
<dbReference type="PANTHER" id="PTHR39217">
    <property type="match status" value="1"/>
</dbReference>
<dbReference type="PANTHER" id="PTHR39217:SF1">
    <property type="entry name" value="GLUTATHIONE SYNTHETASE"/>
    <property type="match status" value="1"/>
</dbReference>
<dbReference type="Gene3D" id="3.30.1490.20">
    <property type="entry name" value="ATP-grasp fold, A domain"/>
    <property type="match status" value="1"/>
</dbReference>
<dbReference type="SUPFAM" id="SSF56059">
    <property type="entry name" value="Glutathione synthetase ATP-binding domain-like"/>
    <property type="match status" value="1"/>
</dbReference>
<proteinExistence type="predicted"/>
<dbReference type="InterPro" id="IPR013815">
    <property type="entry name" value="ATP_grasp_subdomain_1"/>
</dbReference>
<reference evidence="2 3" key="1">
    <citation type="submission" date="2016-07" db="EMBL/GenBank/DDBJ databases">
        <title>Revisiting the taxonomy of the Elizabethkingia Genus using Whole-Genome Sequencing, Optical Mapping, and MALDI-TOF, along with proposal of three novel Elizabethkingia species: Elizabethkingia bruuniana sp. nov., Elizabethkingia ursingii sp. nov., and Elizabethkingia occulta sp. nov.</title>
        <authorList>
            <person name="Nicholson A.C."/>
        </authorList>
    </citation>
    <scope>NUCLEOTIDE SEQUENCE [LARGE SCALE GENOMIC DNA]</scope>
    <source>
        <strain evidence="2 3">F3201</strain>
    </source>
</reference>
<dbReference type="GO" id="GO:0004363">
    <property type="term" value="F:glutathione synthase activity"/>
    <property type="evidence" value="ECO:0007669"/>
    <property type="project" value="InterPro"/>
</dbReference>
<dbReference type="InterPro" id="IPR004218">
    <property type="entry name" value="GSHS_ATP-bd"/>
</dbReference>
<dbReference type="Gene3D" id="3.40.50.20">
    <property type="match status" value="1"/>
</dbReference>
<dbReference type="AlphaFoldDB" id="A0AAU8UZZ4"/>
<dbReference type="EMBL" id="CP016374">
    <property type="protein sequence ID" value="AQX02477.1"/>
    <property type="molecule type" value="Genomic_DNA"/>
</dbReference>
<evidence type="ECO:0000259" key="1">
    <source>
        <dbReference type="Pfam" id="PF02955"/>
    </source>
</evidence>
<organism evidence="2 3">
    <name type="scientific">Elizabethkingia anophelis</name>
    <dbReference type="NCBI Taxonomy" id="1117645"/>
    <lineage>
        <taxon>Bacteria</taxon>
        <taxon>Pseudomonadati</taxon>
        <taxon>Bacteroidota</taxon>
        <taxon>Flavobacteriia</taxon>
        <taxon>Flavobacteriales</taxon>
        <taxon>Weeksellaceae</taxon>
        <taxon>Elizabethkingia</taxon>
    </lineage>
</organism>
<dbReference type="Proteomes" id="UP000190848">
    <property type="component" value="Chromosome"/>
</dbReference>
<evidence type="ECO:0000313" key="2">
    <source>
        <dbReference type="EMBL" id="AQX02477.1"/>
    </source>
</evidence>
<sequence>MKLAFVGNKLQEKFSTGITNDEDTDLLNFLKEKGFDINLVIWNDNNINWTDYDVVIIKSPWDYHEHVIEFSNWLDSLHKLHIKVLNPVDTIKWNSNKHYLKDISNQGLPVIRTEYLSKGNEFHDEFFEMFGKDNLVVKPCVSAGARNTITVSKETVSDKRAEINTLISEEDYMVQPFVNEIKEGEWSFLFFNGKYSHCALKKPKQGDFRVQHYHGGSISYPEADSKHIAQAEEYLKVAPQQTLYARVDGVIVDNTFQLMELELIEPYLFLNSDTTLFENYYQALLQHIQFDK</sequence>
<gene>
    <name evidence="2" type="ORF">BBD32_13955</name>
</gene>
<dbReference type="GO" id="GO:0005524">
    <property type="term" value="F:ATP binding"/>
    <property type="evidence" value="ECO:0007669"/>
    <property type="project" value="InterPro"/>
</dbReference>
<evidence type="ECO:0000313" key="3">
    <source>
        <dbReference type="Proteomes" id="UP000190848"/>
    </source>
</evidence>